<protein>
    <submittedName>
        <fullName evidence="1">Uncharacterized protein</fullName>
    </submittedName>
</protein>
<dbReference type="EMBL" id="KN881443">
    <property type="protein sequence ID" value="KIY60621.1"/>
    <property type="molecule type" value="Genomic_DNA"/>
</dbReference>
<keyword evidence="2" id="KW-1185">Reference proteome</keyword>
<reference evidence="1 2" key="1">
    <citation type="journal article" date="2015" name="Fungal Genet. Biol.">
        <title>Evolution of novel wood decay mechanisms in Agaricales revealed by the genome sequences of Fistulina hepatica and Cylindrobasidium torrendii.</title>
        <authorList>
            <person name="Floudas D."/>
            <person name="Held B.W."/>
            <person name="Riley R."/>
            <person name="Nagy L.G."/>
            <person name="Koehler G."/>
            <person name="Ransdell A.S."/>
            <person name="Younus H."/>
            <person name="Chow J."/>
            <person name="Chiniquy J."/>
            <person name="Lipzen A."/>
            <person name="Tritt A."/>
            <person name="Sun H."/>
            <person name="Haridas S."/>
            <person name="LaButti K."/>
            <person name="Ohm R.A."/>
            <person name="Kues U."/>
            <person name="Blanchette R.A."/>
            <person name="Grigoriev I.V."/>
            <person name="Minto R.E."/>
            <person name="Hibbett D.S."/>
        </authorList>
    </citation>
    <scope>NUCLEOTIDE SEQUENCE [LARGE SCALE GENOMIC DNA]</scope>
    <source>
        <strain evidence="1 2">FP15055 ss-10</strain>
    </source>
</reference>
<name>A0A0D7ATI6_9AGAR</name>
<dbReference type="AlphaFoldDB" id="A0A0D7ATI6"/>
<evidence type="ECO:0000313" key="1">
    <source>
        <dbReference type="EMBL" id="KIY60621.1"/>
    </source>
</evidence>
<accession>A0A0D7ATI6</accession>
<evidence type="ECO:0000313" key="2">
    <source>
        <dbReference type="Proteomes" id="UP000054007"/>
    </source>
</evidence>
<proteinExistence type="predicted"/>
<dbReference type="Proteomes" id="UP000054007">
    <property type="component" value="Unassembled WGS sequence"/>
</dbReference>
<gene>
    <name evidence="1" type="ORF">CYLTODRAFT_460614</name>
</gene>
<sequence length="332" mass="37182">MDVDTPATSMLSTRMNLWGPFEHSDLVRQAELTVFDLVYHSKLESIFCTACCVPISKTASSLGQHLKGIHNVPQGAQRTAFDLATRLFPSARTTLPAATDHGSAQSPPPPFEGMLVSRAGFGCNLCLFACETKDTMLFKHLPAAHGITHNGQAHVLESVDSQCFSLAKNISRFRVEIPSAPDHRPVEIAQFSTDFAKFDWRAHVASTRTLNAREINPLLTEARWHEYTAHKQPERLLQQIAVPLRNADESSDACYKIIYRWFTEGKAMIEHTGPVALCILRTPKARETQLVEAKPFSVHKQIKTADSEKRASMCDLQQLQNLQQRWTTFVQS</sequence>
<organism evidence="1 2">
    <name type="scientific">Cylindrobasidium torrendii FP15055 ss-10</name>
    <dbReference type="NCBI Taxonomy" id="1314674"/>
    <lineage>
        <taxon>Eukaryota</taxon>
        <taxon>Fungi</taxon>
        <taxon>Dikarya</taxon>
        <taxon>Basidiomycota</taxon>
        <taxon>Agaricomycotina</taxon>
        <taxon>Agaricomycetes</taxon>
        <taxon>Agaricomycetidae</taxon>
        <taxon>Agaricales</taxon>
        <taxon>Marasmiineae</taxon>
        <taxon>Physalacriaceae</taxon>
        <taxon>Cylindrobasidium</taxon>
    </lineage>
</organism>